<protein>
    <submittedName>
        <fullName evidence="2">Uncharacterized protein</fullName>
    </submittedName>
</protein>
<feature type="region of interest" description="Disordered" evidence="1">
    <location>
        <begin position="85"/>
        <end position="110"/>
    </location>
</feature>
<dbReference type="Proteomes" id="UP000637423">
    <property type="component" value="Unassembled WGS sequence"/>
</dbReference>
<evidence type="ECO:0000313" key="3">
    <source>
        <dbReference type="Proteomes" id="UP000637423"/>
    </source>
</evidence>
<keyword evidence="3" id="KW-1185">Reference proteome</keyword>
<evidence type="ECO:0000313" key="2">
    <source>
        <dbReference type="EMBL" id="GGC77405.1"/>
    </source>
</evidence>
<organism evidence="2 3">
    <name type="scientific">Undibacterium terreum</name>
    <dbReference type="NCBI Taxonomy" id="1224302"/>
    <lineage>
        <taxon>Bacteria</taxon>
        <taxon>Pseudomonadati</taxon>
        <taxon>Pseudomonadota</taxon>
        <taxon>Betaproteobacteria</taxon>
        <taxon>Burkholderiales</taxon>
        <taxon>Oxalobacteraceae</taxon>
        <taxon>Undibacterium</taxon>
    </lineage>
</organism>
<reference evidence="2" key="1">
    <citation type="journal article" date="2014" name="Int. J. Syst. Evol. Microbiol.">
        <title>Complete genome sequence of Corynebacterium casei LMG S-19264T (=DSM 44701T), isolated from a smear-ripened cheese.</title>
        <authorList>
            <consortium name="US DOE Joint Genome Institute (JGI-PGF)"/>
            <person name="Walter F."/>
            <person name="Albersmeier A."/>
            <person name="Kalinowski J."/>
            <person name="Ruckert C."/>
        </authorList>
    </citation>
    <scope>NUCLEOTIDE SEQUENCE</scope>
    <source>
        <strain evidence="2">CGMCC 1.10998</strain>
    </source>
</reference>
<gene>
    <name evidence="2" type="ORF">GCM10011396_25700</name>
</gene>
<sequence>MRVTAPKVPRNDRQPDRDVQAGGVSTHQRLAANSPQAVQLRALQDMAANSARSVQLKSMSQLMAASQGQPVAQLARIVFRPYAADTSKPEERTENTSIAEEGARLGTGQSVQYPQFPNADLAEIHLIGHGNQGGIFYNGNTIWAKALAGEFTTKLSLDQLKTIRKIQFHSCMAADKSFEGDLKRTIVAKEGDGSVIERFAAELKEKMIALRDQQPVPKGKIKKLNVDVRGPYSRAFTHERDGTSRVLSGWGKANSPNKKTLVGKYGMNIDSVDKAEDVYHAKVGAATSQNARQGVMDNYLESEADSHGSVAFDIDNKLDTSIKGWNL</sequence>
<dbReference type="AlphaFoldDB" id="A0A916UME0"/>
<dbReference type="EMBL" id="BMED01000002">
    <property type="protein sequence ID" value="GGC77405.1"/>
    <property type="molecule type" value="Genomic_DNA"/>
</dbReference>
<accession>A0A916UME0</accession>
<comment type="caution">
    <text evidence="2">The sequence shown here is derived from an EMBL/GenBank/DDBJ whole genome shotgun (WGS) entry which is preliminary data.</text>
</comment>
<feature type="compositionally biased region" description="Polar residues" evidence="1">
    <location>
        <begin position="23"/>
        <end position="33"/>
    </location>
</feature>
<feature type="region of interest" description="Disordered" evidence="1">
    <location>
        <begin position="1"/>
        <end position="33"/>
    </location>
</feature>
<evidence type="ECO:0000256" key="1">
    <source>
        <dbReference type="SAM" id="MobiDB-lite"/>
    </source>
</evidence>
<feature type="compositionally biased region" description="Basic and acidic residues" evidence="1">
    <location>
        <begin position="9"/>
        <end position="19"/>
    </location>
</feature>
<proteinExistence type="predicted"/>
<dbReference type="RefSeq" id="WP_188566423.1">
    <property type="nucleotide sequence ID" value="NZ_BMED01000002.1"/>
</dbReference>
<reference evidence="2" key="2">
    <citation type="submission" date="2020-09" db="EMBL/GenBank/DDBJ databases">
        <authorList>
            <person name="Sun Q."/>
            <person name="Zhou Y."/>
        </authorList>
    </citation>
    <scope>NUCLEOTIDE SEQUENCE</scope>
    <source>
        <strain evidence="2">CGMCC 1.10998</strain>
    </source>
</reference>
<name>A0A916UME0_9BURK</name>